<evidence type="ECO:0000313" key="4">
    <source>
        <dbReference type="EMBL" id="TDW06872.1"/>
    </source>
</evidence>
<dbReference type="PANTHER" id="PTHR33055">
    <property type="entry name" value="TRANSPOSASE FOR INSERTION SEQUENCE ELEMENT IS1111A"/>
    <property type="match status" value="1"/>
</dbReference>
<dbReference type="PANTHER" id="PTHR33055:SF15">
    <property type="entry name" value="TRANSPOSASE-RELATED"/>
    <property type="match status" value="1"/>
</dbReference>
<feature type="domain" description="Transposase IS116/IS110/IS902 C-terminal" evidence="3">
    <location>
        <begin position="227"/>
        <end position="300"/>
    </location>
</feature>
<name>A0A4R7ZA05_9FIRM</name>
<keyword evidence="5" id="KW-1185">Reference proteome</keyword>
<dbReference type="Pfam" id="PF01548">
    <property type="entry name" value="DEDD_Tnp_IS110"/>
    <property type="match status" value="1"/>
</dbReference>
<evidence type="ECO:0000259" key="3">
    <source>
        <dbReference type="Pfam" id="PF02371"/>
    </source>
</evidence>
<feature type="coiled-coil region" evidence="1">
    <location>
        <begin position="183"/>
        <end position="217"/>
    </location>
</feature>
<reference evidence="4 5" key="1">
    <citation type="submission" date="2019-03" db="EMBL/GenBank/DDBJ databases">
        <title>Genomic Encyclopedia of Type Strains, Phase IV (KMG-IV): sequencing the most valuable type-strain genomes for metagenomic binning, comparative biology and taxonomic classification.</title>
        <authorList>
            <person name="Goeker M."/>
        </authorList>
    </citation>
    <scope>NUCLEOTIDE SEQUENCE [LARGE SCALE GENOMIC DNA]</scope>
    <source>
        <strain evidence="4 5">DSM 28867</strain>
    </source>
</reference>
<dbReference type="GO" id="GO:0006313">
    <property type="term" value="P:DNA transposition"/>
    <property type="evidence" value="ECO:0007669"/>
    <property type="project" value="InterPro"/>
</dbReference>
<dbReference type="InterPro" id="IPR003346">
    <property type="entry name" value="Transposase_20"/>
</dbReference>
<dbReference type="EMBL" id="SODD01000094">
    <property type="protein sequence ID" value="TDW06872.1"/>
    <property type="molecule type" value="Genomic_DNA"/>
</dbReference>
<evidence type="ECO:0000256" key="1">
    <source>
        <dbReference type="SAM" id="Coils"/>
    </source>
</evidence>
<dbReference type="NCBIfam" id="NF033542">
    <property type="entry name" value="transpos_IS110"/>
    <property type="match status" value="1"/>
</dbReference>
<protein>
    <submittedName>
        <fullName evidence="4">Transposase</fullName>
    </submittedName>
</protein>
<dbReference type="GO" id="GO:0004803">
    <property type="term" value="F:transposase activity"/>
    <property type="evidence" value="ECO:0007669"/>
    <property type="project" value="InterPro"/>
</dbReference>
<feature type="domain" description="Transposase IS110-like N-terminal" evidence="2">
    <location>
        <begin position="7"/>
        <end position="155"/>
    </location>
</feature>
<comment type="caution">
    <text evidence="4">The sequence shown here is derived from an EMBL/GenBank/DDBJ whole genome shotgun (WGS) entry which is preliminary data.</text>
</comment>
<dbReference type="AlphaFoldDB" id="A0A4R7ZA05"/>
<keyword evidence="1" id="KW-0175">Coiled coil</keyword>
<dbReference type="GO" id="GO:0003677">
    <property type="term" value="F:DNA binding"/>
    <property type="evidence" value="ECO:0007669"/>
    <property type="project" value="InterPro"/>
</dbReference>
<dbReference type="OrthoDB" id="1641202at2"/>
<dbReference type="Proteomes" id="UP000294743">
    <property type="component" value="Unassembled WGS sequence"/>
</dbReference>
<evidence type="ECO:0000259" key="2">
    <source>
        <dbReference type="Pfam" id="PF01548"/>
    </source>
</evidence>
<proteinExistence type="predicted"/>
<sequence length="370" mass="42133">MKSIIYIGMDVHKNSYSLCAYDGLTGEILGEVKCGADVKNIEKFIRRIRSKYEDTVDILTGYEAGCLGYFLYHQLVDKGIACDILAPTTMQRSSKDKLNKNDKLDARSIAQNLANGTYRKVYVPNDKDVEIKEYIRMMEDFKLERKKVKQHINALTLRHGQKYEGKSRWTIAHIKWLKSLELSDLLREVLDEYLNEYDTLNDKIERFKEKLIEMSKEEVYEKPISQLKCLKGIDVTSAMTVHVEISDFNRFPTAKAFASYVGLTPGQASSGDKVTYLSITKQGNSTVRRLLVECAQALVKGTAGSKSKALKARQKGQSQETIKYADKAAERLQRKFNKMIYRGVNRNKAVTAIARELACFIWGMETGNIN</sequence>
<gene>
    <name evidence="4" type="ORF">EDD63_1941</name>
</gene>
<accession>A0A4R7ZA05</accession>
<evidence type="ECO:0000313" key="5">
    <source>
        <dbReference type="Proteomes" id="UP000294743"/>
    </source>
</evidence>
<dbReference type="Pfam" id="PF02371">
    <property type="entry name" value="Transposase_20"/>
    <property type="match status" value="1"/>
</dbReference>
<organism evidence="4 5">
    <name type="scientific">Breznakia blatticola</name>
    <dbReference type="NCBI Taxonomy" id="1754012"/>
    <lineage>
        <taxon>Bacteria</taxon>
        <taxon>Bacillati</taxon>
        <taxon>Bacillota</taxon>
        <taxon>Erysipelotrichia</taxon>
        <taxon>Erysipelotrichales</taxon>
        <taxon>Erysipelotrichaceae</taxon>
        <taxon>Breznakia</taxon>
    </lineage>
</organism>
<dbReference type="InterPro" id="IPR047650">
    <property type="entry name" value="Transpos_IS110"/>
</dbReference>
<dbReference type="RefSeq" id="WP_134171455.1">
    <property type="nucleotide sequence ID" value="NZ_SODD01000094.1"/>
</dbReference>
<dbReference type="InterPro" id="IPR002525">
    <property type="entry name" value="Transp_IS110-like_N"/>
</dbReference>